<dbReference type="Proteomes" id="UP000006671">
    <property type="component" value="Unassembled WGS sequence"/>
</dbReference>
<keyword evidence="3" id="KW-1185">Reference proteome</keyword>
<keyword evidence="1" id="KW-0175">Coiled coil</keyword>
<accession>D2VX95</accession>
<evidence type="ECO:0000313" key="2">
    <source>
        <dbReference type="EMBL" id="EFC38638.1"/>
    </source>
</evidence>
<dbReference type="InParanoid" id="D2VX95"/>
<evidence type="ECO:0000313" key="3">
    <source>
        <dbReference type="Proteomes" id="UP000006671"/>
    </source>
</evidence>
<dbReference type="VEuPathDB" id="AmoebaDB:NAEGRDRAFT_73665"/>
<dbReference type="EMBL" id="GG738906">
    <property type="protein sequence ID" value="EFC38638.1"/>
    <property type="molecule type" value="Genomic_DNA"/>
</dbReference>
<protein>
    <submittedName>
        <fullName evidence="2">Predicted protein</fullName>
    </submittedName>
</protein>
<dbReference type="KEGG" id="ngr:NAEGRDRAFT_73665"/>
<proteinExistence type="predicted"/>
<sequence>MKKANLNTCFDDDELDKLASEISTISSPISSNLLSTPSPKKKRAKTVDTSLLSSPLLSEEEISISTDITSINSYHTREVQSNVSSLKLELQKKKLECERIRREAQMQLAQLEQEKENEKHFLEMEILKFKTQLEQ</sequence>
<dbReference type="AlphaFoldDB" id="D2VX95"/>
<gene>
    <name evidence="2" type="ORF">NAEGRDRAFT_73665</name>
</gene>
<name>D2VX95_NAEGR</name>
<evidence type="ECO:0000256" key="1">
    <source>
        <dbReference type="SAM" id="Coils"/>
    </source>
</evidence>
<dbReference type="GeneID" id="8858084"/>
<organism evidence="3">
    <name type="scientific">Naegleria gruberi</name>
    <name type="common">Amoeba</name>
    <dbReference type="NCBI Taxonomy" id="5762"/>
    <lineage>
        <taxon>Eukaryota</taxon>
        <taxon>Discoba</taxon>
        <taxon>Heterolobosea</taxon>
        <taxon>Tetramitia</taxon>
        <taxon>Eutetramitia</taxon>
        <taxon>Vahlkampfiidae</taxon>
        <taxon>Naegleria</taxon>
    </lineage>
</organism>
<feature type="coiled-coil region" evidence="1">
    <location>
        <begin position="83"/>
        <end position="121"/>
    </location>
</feature>
<reference evidence="2 3" key="1">
    <citation type="journal article" date="2010" name="Cell">
        <title>The genome of Naegleria gruberi illuminates early eukaryotic versatility.</title>
        <authorList>
            <person name="Fritz-Laylin L.K."/>
            <person name="Prochnik S.E."/>
            <person name="Ginger M.L."/>
            <person name="Dacks J.B."/>
            <person name="Carpenter M.L."/>
            <person name="Field M.C."/>
            <person name="Kuo A."/>
            <person name="Paredez A."/>
            <person name="Chapman J."/>
            <person name="Pham J."/>
            <person name="Shu S."/>
            <person name="Neupane R."/>
            <person name="Cipriano M."/>
            <person name="Mancuso J."/>
            <person name="Tu H."/>
            <person name="Salamov A."/>
            <person name="Lindquist E."/>
            <person name="Shapiro H."/>
            <person name="Lucas S."/>
            <person name="Grigoriev I.V."/>
            <person name="Cande W.Z."/>
            <person name="Fulton C."/>
            <person name="Rokhsar D.S."/>
            <person name="Dawson S.C."/>
        </authorList>
    </citation>
    <scope>NUCLEOTIDE SEQUENCE [LARGE SCALE GENOMIC DNA]</scope>
    <source>
        <strain evidence="2 3">NEG-M</strain>
    </source>
</reference>
<dbReference type="RefSeq" id="XP_002671382.1">
    <property type="nucleotide sequence ID" value="XM_002671336.1"/>
</dbReference>